<gene>
    <name evidence="6" type="ORF">Q3O59_10680</name>
</gene>
<accession>A0ABT9GRC6</accession>
<dbReference type="PROSITE" id="PS50931">
    <property type="entry name" value="HTH_LYSR"/>
    <property type="match status" value="1"/>
</dbReference>
<keyword evidence="3" id="KW-0238">DNA-binding</keyword>
<dbReference type="Pfam" id="PF03466">
    <property type="entry name" value="LysR_substrate"/>
    <property type="match status" value="1"/>
</dbReference>
<organism evidence="6 7">
    <name type="scientific">Alkalimonas delamerensis</name>
    <dbReference type="NCBI Taxonomy" id="265981"/>
    <lineage>
        <taxon>Bacteria</taxon>
        <taxon>Pseudomonadati</taxon>
        <taxon>Pseudomonadota</taxon>
        <taxon>Gammaproteobacteria</taxon>
        <taxon>Alkalimonas</taxon>
    </lineage>
</organism>
<name>A0ABT9GRC6_9GAMM</name>
<dbReference type="SUPFAM" id="SSF46785">
    <property type="entry name" value="Winged helix' DNA-binding domain"/>
    <property type="match status" value="1"/>
</dbReference>
<evidence type="ECO:0000256" key="1">
    <source>
        <dbReference type="ARBA" id="ARBA00009437"/>
    </source>
</evidence>
<dbReference type="RefSeq" id="WP_305945572.1">
    <property type="nucleotide sequence ID" value="NZ_JAUZVY010000004.1"/>
</dbReference>
<sequence>MPYRPKTTIEQWRILQAVVDAGGYAQAADLLNKSQSSLNHAVAKLQSMLGVELLEVKGRKAFLTEAGEVMLRRSRMVTQQIEDLERLADTIDKGWEPEIRIAVELAYPKQYLYRALQTFYPQSRGSRVQIIDSVLTGTAEIIQEKRADLVITGQVPRGFLGEPLCITRFVPVIGSQHPIASQGKVELAELSQQLQIVIRDTAQKPQEQSGWLKSEQRWTVDNFYEAIEILQLGLGFCWLPDFSVQAGLHDGSLQLVDLASGGEKLAPMALLSPYEEQLGPGSRLLRQCILAAHTNEQSKEIACTINS</sequence>
<evidence type="ECO:0000313" key="7">
    <source>
        <dbReference type="Proteomes" id="UP001236258"/>
    </source>
</evidence>
<dbReference type="EMBL" id="JAUZVY010000004">
    <property type="protein sequence ID" value="MDP4529489.1"/>
    <property type="molecule type" value="Genomic_DNA"/>
</dbReference>
<keyword evidence="7" id="KW-1185">Reference proteome</keyword>
<protein>
    <submittedName>
        <fullName evidence="6">LysR family transcriptional regulator</fullName>
    </submittedName>
</protein>
<dbReference type="PANTHER" id="PTHR30126">
    <property type="entry name" value="HTH-TYPE TRANSCRIPTIONAL REGULATOR"/>
    <property type="match status" value="1"/>
</dbReference>
<feature type="domain" description="HTH lysR-type" evidence="5">
    <location>
        <begin position="7"/>
        <end position="64"/>
    </location>
</feature>
<reference evidence="6 7" key="1">
    <citation type="submission" date="2023-08" db="EMBL/GenBank/DDBJ databases">
        <authorList>
            <person name="Joshi A."/>
            <person name="Thite S."/>
        </authorList>
    </citation>
    <scope>NUCLEOTIDE SEQUENCE [LARGE SCALE GENOMIC DNA]</scope>
    <source>
        <strain evidence="6 7">1E1</strain>
    </source>
</reference>
<comment type="similarity">
    <text evidence="1">Belongs to the LysR transcriptional regulatory family.</text>
</comment>
<dbReference type="Proteomes" id="UP001236258">
    <property type="component" value="Unassembled WGS sequence"/>
</dbReference>
<dbReference type="InterPro" id="IPR000847">
    <property type="entry name" value="LysR_HTH_N"/>
</dbReference>
<comment type="caution">
    <text evidence="6">The sequence shown here is derived from an EMBL/GenBank/DDBJ whole genome shotgun (WGS) entry which is preliminary data.</text>
</comment>
<keyword evidence="4" id="KW-0804">Transcription</keyword>
<keyword evidence="2" id="KW-0805">Transcription regulation</keyword>
<dbReference type="InterPro" id="IPR036388">
    <property type="entry name" value="WH-like_DNA-bd_sf"/>
</dbReference>
<dbReference type="InterPro" id="IPR005119">
    <property type="entry name" value="LysR_subst-bd"/>
</dbReference>
<dbReference type="Pfam" id="PF00126">
    <property type="entry name" value="HTH_1"/>
    <property type="match status" value="1"/>
</dbReference>
<dbReference type="SUPFAM" id="SSF53850">
    <property type="entry name" value="Periplasmic binding protein-like II"/>
    <property type="match status" value="1"/>
</dbReference>
<dbReference type="PANTHER" id="PTHR30126:SF88">
    <property type="entry name" value="TRANSCRIPTIONAL REGULATOR-RELATED"/>
    <property type="match status" value="1"/>
</dbReference>
<evidence type="ECO:0000256" key="2">
    <source>
        <dbReference type="ARBA" id="ARBA00023015"/>
    </source>
</evidence>
<evidence type="ECO:0000259" key="5">
    <source>
        <dbReference type="PROSITE" id="PS50931"/>
    </source>
</evidence>
<dbReference type="Gene3D" id="3.40.190.290">
    <property type="match status" value="1"/>
</dbReference>
<evidence type="ECO:0000256" key="3">
    <source>
        <dbReference type="ARBA" id="ARBA00023125"/>
    </source>
</evidence>
<evidence type="ECO:0000256" key="4">
    <source>
        <dbReference type="ARBA" id="ARBA00023163"/>
    </source>
</evidence>
<evidence type="ECO:0000313" key="6">
    <source>
        <dbReference type="EMBL" id="MDP4529489.1"/>
    </source>
</evidence>
<dbReference type="InterPro" id="IPR036390">
    <property type="entry name" value="WH_DNA-bd_sf"/>
</dbReference>
<dbReference type="Gene3D" id="1.10.10.10">
    <property type="entry name" value="Winged helix-like DNA-binding domain superfamily/Winged helix DNA-binding domain"/>
    <property type="match status" value="1"/>
</dbReference>
<proteinExistence type="inferred from homology"/>